<dbReference type="PROSITE" id="PS50995">
    <property type="entry name" value="HTH_MARR_2"/>
    <property type="match status" value="1"/>
</dbReference>
<dbReference type="InterPro" id="IPR036388">
    <property type="entry name" value="WH-like_DNA-bd_sf"/>
</dbReference>
<evidence type="ECO:0000256" key="2">
    <source>
        <dbReference type="ARBA" id="ARBA00023125"/>
    </source>
</evidence>
<evidence type="ECO:0000256" key="3">
    <source>
        <dbReference type="ARBA" id="ARBA00023163"/>
    </source>
</evidence>
<dbReference type="InterPro" id="IPR011991">
    <property type="entry name" value="ArsR-like_HTH"/>
</dbReference>
<evidence type="ECO:0000313" key="6">
    <source>
        <dbReference type="Proteomes" id="UP000613208"/>
    </source>
</evidence>
<dbReference type="Gene3D" id="1.10.10.10">
    <property type="entry name" value="Winged helix-like DNA-binding domain superfamily/Winged helix DNA-binding domain"/>
    <property type="match status" value="1"/>
</dbReference>
<dbReference type="PANTHER" id="PTHR42756">
    <property type="entry name" value="TRANSCRIPTIONAL REGULATOR, MARR"/>
    <property type="match status" value="1"/>
</dbReference>
<comment type="caution">
    <text evidence="5">The sequence shown here is derived from an EMBL/GenBank/DDBJ whole genome shotgun (WGS) entry which is preliminary data.</text>
</comment>
<dbReference type="GO" id="GO:0003677">
    <property type="term" value="F:DNA binding"/>
    <property type="evidence" value="ECO:0007669"/>
    <property type="project" value="UniProtKB-KW"/>
</dbReference>
<dbReference type="SUPFAM" id="SSF46785">
    <property type="entry name" value="Winged helix' DNA-binding domain"/>
    <property type="match status" value="1"/>
</dbReference>
<keyword evidence="3" id="KW-0804">Transcription</keyword>
<name>A0A916QAJ8_9FIRM</name>
<feature type="domain" description="HTH marR-type" evidence="4">
    <location>
        <begin position="1"/>
        <end position="138"/>
    </location>
</feature>
<keyword evidence="6" id="KW-1185">Reference proteome</keyword>
<accession>A0A916QAJ8</accession>
<gene>
    <name evidence="5" type="ORF">ANBU17_14450</name>
</gene>
<evidence type="ECO:0000313" key="5">
    <source>
        <dbReference type="EMBL" id="GFO85098.1"/>
    </source>
</evidence>
<dbReference type="RefSeq" id="WP_201310809.1">
    <property type="nucleotide sequence ID" value="NZ_BLYI01000031.1"/>
</dbReference>
<proteinExistence type="predicted"/>
<dbReference type="AlphaFoldDB" id="A0A916QAJ8"/>
<dbReference type="InterPro" id="IPR000835">
    <property type="entry name" value="HTH_MarR-typ"/>
</dbReference>
<dbReference type="InterPro" id="IPR036390">
    <property type="entry name" value="WH_DNA-bd_sf"/>
</dbReference>
<reference evidence="5" key="1">
    <citation type="submission" date="2020-06" db="EMBL/GenBank/DDBJ databases">
        <title>Characterization of fructooligosaccharide metabolism and fructooligosaccharide-degrading enzymes in human commensal butyrate producers.</title>
        <authorList>
            <person name="Tanno H."/>
            <person name="Fujii T."/>
            <person name="Hirano K."/>
            <person name="Maeno S."/>
            <person name="Tonozuka T."/>
            <person name="Sakamoto M."/>
            <person name="Ohkuma M."/>
            <person name="Tochio T."/>
            <person name="Endo A."/>
        </authorList>
    </citation>
    <scope>NUCLEOTIDE SEQUENCE</scope>
    <source>
        <strain evidence="5">JCM 17466</strain>
    </source>
</reference>
<dbReference type="GO" id="GO:0003700">
    <property type="term" value="F:DNA-binding transcription factor activity"/>
    <property type="evidence" value="ECO:0007669"/>
    <property type="project" value="InterPro"/>
</dbReference>
<dbReference type="CDD" id="cd00090">
    <property type="entry name" value="HTH_ARSR"/>
    <property type="match status" value="1"/>
</dbReference>
<dbReference type="Proteomes" id="UP000613208">
    <property type="component" value="Unassembled WGS sequence"/>
</dbReference>
<keyword evidence="1" id="KW-0805">Transcription regulation</keyword>
<dbReference type="Pfam" id="PF12802">
    <property type="entry name" value="MarR_2"/>
    <property type="match status" value="1"/>
</dbReference>
<dbReference type="EMBL" id="BLYI01000031">
    <property type="protein sequence ID" value="GFO85098.1"/>
    <property type="molecule type" value="Genomic_DNA"/>
</dbReference>
<evidence type="ECO:0000256" key="1">
    <source>
        <dbReference type="ARBA" id="ARBA00023015"/>
    </source>
</evidence>
<dbReference type="PANTHER" id="PTHR42756:SF1">
    <property type="entry name" value="TRANSCRIPTIONAL REPRESSOR OF EMRAB OPERON"/>
    <property type="match status" value="1"/>
</dbReference>
<evidence type="ECO:0000259" key="4">
    <source>
        <dbReference type="PROSITE" id="PS50995"/>
    </source>
</evidence>
<keyword evidence="2" id="KW-0238">DNA-binding</keyword>
<sequence>MSKLKWSFDYCSAWNRGTALYVQWANRHGISYPRLMVLYALMTAGEMTQKEICEGFGLVKQTVNTVVRDLKKNKYIILKAGQADRREKKISLTEEGRIYAEKWVNPLLKTEKRIFEIIGCERMKQMQDTLELFNILFENEMRGDKQE</sequence>
<dbReference type="SMART" id="SM00347">
    <property type="entry name" value="HTH_MARR"/>
    <property type="match status" value="1"/>
</dbReference>
<protein>
    <submittedName>
        <fullName evidence="5">MarR family transcriptional regulator</fullName>
    </submittedName>
</protein>
<organism evidence="5 6">
    <name type="scientific">Anaerostipes butyraticus</name>
    <dbReference type="NCBI Taxonomy" id="645466"/>
    <lineage>
        <taxon>Bacteria</taxon>
        <taxon>Bacillati</taxon>
        <taxon>Bacillota</taxon>
        <taxon>Clostridia</taxon>
        <taxon>Lachnospirales</taxon>
        <taxon>Lachnospiraceae</taxon>
        <taxon>Anaerostipes</taxon>
    </lineage>
</organism>